<dbReference type="Proteomes" id="UP000326582">
    <property type="component" value="Chromosome 4"/>
</dbReference>
<sequence>MPLLFSTRKEQERSQLSIWETY</sequence>
<keyword evidence="2" id="KW-1185">Reference proteome</keyword>
<accession>A0ACD0WMG1</accession>
<dbReference type="EMBL" id="CP038487">
    <property type="protein sequence ID" value="QFZ28586.1"/>
    <property type="molecule type" value="Genomic_DNA"/>
</dbReference>
<gene>
    <name evidence="1" type="ORF">EJF14_40629</name>
</gene>
<reference evidence="2" key="1">
    <citation type="journal article" date="2019" name="MBio">
        <title>Comparative genomics for the elucidation of multidrug resistance (MDR) in Candida lusitaniae.</title>
        <authorList>
            <person name="Kannan A."/>
            <person name="Asner S.A."/>
            <person name="Trachsel E."/>
            <person name="Kelly S."/>
            <person name="Parker J."/>
            <person name="Sanglard D."/>
        </authorList>
    </citation>
    <scope>NUCLEOTIDE SEQUENCE [LARGE SCALE GENOMIC DNA]</scope>
    <source>
        <strain evidence="2">P1</strain>
    </source>
</reference>
<evidence type="ECO:0000313" key="1">
    <source>
        <dbReference type="EMBL" id="QFZ28586.1"/>
    </source>
</evidence>
<name>A0ACD0WMG1_CLALS</name>
<evidence type="ECO:0000313" key="2">
    <source>
        <dbReference type="Proteomes" id="UP000326582"/>
    </source>
</evidence>
<protein>
    <submittedName>
        <fullName evidence="1">Acyl carrier protein</fullName>
    </submittedName>
</protein>
<proteinExistence type="predicted"/>
<organism evidence="1 2">
    <name type="scientific">Clavispora lusitaniae</name>
    <name type="common">Candida lusitaniae</name>
    <dbReference type="NCBI Taxonomy" id="36911"/>
    <lineage>
        <taxon>Eukaryota</taxon>
        <taxon>Fungi</taxon>
        <taxon>Dikarya</taxon>
        <taxon>Ascomycota</taxon>
        <taxon>Saccharomycotina</taxon>
        <taxon>Pichiomycetes</taxon>
        <taxon>Metschnikowiaceae</taxon>
        <taxon>Clavispora</taxon>
    </lineage>
</organism>